<feature type="DNA-binding region" description="H-T-H motif" evidence="5">
    <location>
        <begin position="17"/>
        <end position="36"/>
    </location>
</feature>
<dbReference type="GO" id="GO:0003677">
    <property type="term" value="F:DNA binding"/>
    <property type="evidence" value="ECO:0007669"/>
    <property type="project" value="UniProtKB-UniRule"/>
</dbReference>
<dbReference type="Pfam" id="PF13977">
    <property type="entry name" value="TetR_C_6"/>
    <property type="match status" value="1"/>
</dbReference>
<evidence type="ECO:0000313" key="7">
    <source>
        <dbReference type="EMBL" id="GIE96714.1"/>
    </source>
</evidence>
<dbReference type="InterPro" id="IPR009057">
    <property type="entry name" value="Homeodomain-like_sf"/>
</dbReference>
<name>A0A919MVS0_9ACTN</name>
<dbReference type="EMBL" id="BOMV01000051">
    <property type="protein sequence ID" value="GIE96714.1"/>
    <property type="molecule type" value="Genomic_DNA"/>
</dbReference>
<evidence type="ECO:0000256" key="1">
    <source>
        <dbReference type="ARBA" id="ARBA00022491"/>
    </source>
</evidence>
<organism evidence="7 8">
    <name type="scientific">Paractinoplanes rishiriensis</name>
    <dbReference type="NCBI Taxonomy" id="1050105"/>
    <lineage>
        <taxon>Bacteria</taxon>
        <taxon>Bacillati</taxon>
        <taxon>Actinomycetota</taxon>
        <taxon>Actinomycetes</taxon>
        <taxon>Micromonosporales</taxon>
        <taxon>Micromonosporaceae</taxon>
        <taxon>Paractinoplanes</taxon>
    </lineage>
</organism>
<dbReference type="SUPFAM" id="SSF48498">
    <property type="entry name" value="Tetracyclin repressor-like, C-terminal domain"/>
    <property type="match status" value="1"/>
</dbReference>
<feature type="domain" description="HTH tetR-type" evidence="6">
    <location>
        <begin position="1"/>
        <end position="54"/>
    </location>
</feature>
<dbReference type="SUPFAM" id="SSF46689">
    <property type="entry name" value="Homeodomain-like"/>
    <property type="match status" value="1"/>
</dbReference>
<comment type="caution">
    <text evidence="7">The sequence shown here is derived from an EMBL/GenBank/DDBJ whole genome shotgun (WGS) entry which is preliminary data.</text>
</comment>
<evidence type="ECO:0000256" key="3">
    <source>
        <dbReference type="ARBA" id="ARBA00023125"/>
    </source>
</evidence>
<keyword evidence="4" id="KW-0804">Transcription</keyword>
<dbReference type="Pfam" id="PF00440">
    <property type="entry name" value="TetR_N"/>
    <property type="match status" value="1"/>
</dbReference>
<dbReference type="Gene3D" id="1.10.357.10">
    <property type="entry name" value="Tetracycline Repressor, domain 2"/>
    <property type="match status" value="1"/>
</dbReference>
<keyword evidence="2" id="KW-0805">Transcription regulation</keyword>
<reference evidence="7" key="1">
    <citation type="submission" date="2021-01" db="EMBL/GenBank/DDBJ databases">
        <title>Whole genome shotgun sequence of Actinoplanes rishiriensis NBRC 108556.</title>
        <authorList>
            <person name="Komaki H."/>
            <person name="Tamura T."/>
        </authorList>
    </citation>
    <scope>NUCLEOTIDE SEQUENCE</scope>
    <source>
        <strain evidence="7">NBRC 108556</strain>
    </source>
</reference>
<gene>
    <name evidence="7" type="ORF">Ari01nite_41790</name>
</gene>
<dbReference type="InterPro" id="IPR036271">
    <property type="entry name" value="Tet_transcr_reg_TetR-rel_C_sf"/>
</dbReference>
<accession>A0A919MVS0</accession>
<keyword evidence="1" id="KW-0678">Repressor</keyword>
<evidence type="ECO:0000256" key="5">
    <source>
        <dbReference type="PROSITE-ProRule" id="PRU00335"/>
    </source>
</evidence>
<protein>
    <submittedName>
        <fullName evidence="7">TetR family transcriptional regulator</fullName>
    </submittedName>
</protein>
<proteinExistence type="predicted"/>
<sequence length="187" mass="19991">MDQATALFGEAGYRGTSLREIAARCGLSHPGLLHHFPTKESLLLAVLEHREEVDREGLATGAGLLSGLVDLVGRNAERRGIVELFTVLSAEATAPDHPAHGWFADRYRRIVAELEAAYAEARAGGDLHPDVEPATAARQLVALMDGLQIQWLLGDPEIDMAAAVAAHLRQQGHHGRTGPEDAASDQG</sequence>
<dbReference type="AlphaFoldDB" id="A0A919MVS0"/>
<evidence type="ECO:0000313" key="8">
    <source>
        <dbReference type="Proteomes" id="UP000636960"/>
    </source>
</evidence>
<dbReference type="PROSITE" id="PS50977">
    <property type="entry name" value="HTH_TETR_2"/>
    <property type="match status" value="1"/>
</dbReference>
<evidence type="ECO:0000256" key="4">
    <source>
        <dbReference type="ARBA" id="ARBA00023163"/>
    </source>
</evidence>
<keyword evidence="8" id="KW-1185">Reference proteome</keyword>
<evidence type="ECO:0000256" key="2">
    <source>
        <dbReference type="ARBA" id="ARBA00023015"/>
    </source>
</evidence>
<dbReference type="InterPro" id="IPR001647">
    <property type="entry name" value="HTH_TetR"/>
</dbReference>
<evidence type="ECO:0000259" key="6">
    <source>
        <dbReference type="PROSITE" id="PS50977"/>
    </source>
</evidence>
<dbReference type="PANTHER" id="PTHR47506:SF6">
    <property type="entry name" value="HTH-TYPE TRANSCRIPTIONAL REPRESSOR NEMR"/>
    <property type="match status" value="1"/>
</dbReference>
<dbReference type="InterPro" id="IPR039538">
    <property type="entry name" value="BetI_C"/>
</dbReference>
<keyword evidence="3 5" id="KW-0238">DNA-binding</keyword>
<dbReference type="PANTHER" id="PTHR47506">
    <property type="entry name" value="TRANSCRIPTIONAL REGULATORY PROTEIN"/>
    <property type="match status" value="1"/>
</dbReference>
<dbReference type="Proteomes" id="UP000636960">
    <property type="component" value="Unassembled WGS sequence"/>
</dbReference>